<evidence type="ECO:0000256" key="2">
    <source>
        <dbReference type="ARBA" id="ARBA00022576"/>
    </source>
</evidence>
<dbReference type="GO" id="GO:1901605">
    <property type="term" value="P:alpha-amino acid metabolic process"/>
    <property type="evidence" value="ECO:0007669"/>
    <property type="project" value="TreeGrafter"/>
</dbReference>
<dbReference type="AlphaFoldDB" id="A0A4R5PJ45"/>
<dbReference type="PANTHER" id="PTHR42790:SF19">
    <property type="entry name" value="KYNURENINE_ALPHA-AMINOADIPATE AMINOTRANSFERASE, MITOCHONDRIAL"/>
    <property type="match status" value="1"/>
</dbReference>
<evidence type="ECO:0000256" key="3">
    <source>
        <dbReference type="ARBA" id="ARBA00022679"/>
    </source>
</evidence>
<evidence type="ECO:0000256" key="1">
    <source>
        <dbReference type="ARBA" id="ARBA00001933"/>
    </source>
</evidence>
<dbReference type="EMBL" id="SMSI01000002">
    <property type="protein sequence ID" value="TDH35673.1"/>
    <property type="molecule type" value="Genomic_DNA"/>
</dbReference>
<dbReference type="InterPro" id="IPR004839">
    <property type="entry name" value="Aminotransferase_I/II_large"/>
</dbReference>
<dbReference type="GO" id="GO:0008483">
    <property type="term" value="F:transaminase activity"/>
    <property type="evidence" value="ECO:0007669"/>
    <property type="project" value="UniProtKB-KW"/>
</dbReference>
<comment type="cofactor">
    <cofactor evidence="1">
        <name>pyridoxal 5'-phosphate</name>
        <dbReference type="ChEBI" id="CHEBI:597326"/>
    </cofactor>
</comment>
<sequence>MTNAPALASQSDARLDWPSLFATRSTRMKASEIRELLKLLDKPEVISFAGGIPDPALFPTEAFREGLNQALTGPAAGQALQYSVSEGYLPLREWLVERMKSLGVPCGVDNIIVTSGSQQALDYLGKLFLSPSDTALVTWPSYMGALSAFNAYEPEYDRLAPFSNREPGDYAKMAAEKGGVVKFAYMSADFANPSGETLSQAARERVLDLAEELDIAVIEDAAYQSLRYDGEEVATLLSLDIARCGSIEAARTIYCGSFSKTLAPGLRVGWVCASSKVISKLVLMKQASDLHSATLNQISINHVARSVFDVQIEKIVSVYRSRRDRMLQALEAHMPEGVTWTRPDGGMFVWVTLPEGMDGAELLAASLKHENVAFVPGKAFFADCSGANTLRLSFSCANESQIDEGVGRLGRAVRLVQGHKAEDLS</sequence>
<dbReference type="InterPro" id="IPR015422">
    <property type="entry name" value="PyrdxlP-dep_Trfase_small"/>
</dbReference>
<dbReference type="InterPro" id="IPR015421">
    <property type="entry name" value="PyrdxlP-dep_Trfase_major"/>
</dbReference>
<dbReference type="PANTHER" id="PTHR42790">
    <property type="entry name" value="AMINOTRANSFERASE"/>
    <property type="match status" value="1"/>
</dbReference>
<keyword evidence="3 6" id="KW-0808">Transferase</keyword>
<dbReference type="RefSeq" id="WP_133285015.1">
    <property type="nucleotide sequence ID" value="NZ_SMSI01000002.1"/>
</dbReference>
<accession>A0A4R5PJ45</accession>
<dbReference type="CDD" id="cd00609">
    <property type="entry name" value="AAT_like"/>
    <property type="match status" value="1"/>
</dbReference>
<dbReference type="Pfam" id="PF00155">
    <property type="entry name" value="Aminotran_1_2"/>
    <property type="match status" value="1"/>
</dbReference>
<dbReference type="GO" id="GO:0030170">
    <property type="term" value="F:pyridoxal phosphate binding"/>
    <property type="evidence" value="ECO:0007669"/>
    <property type="project" value="InterPro"/>
</dbReference>
<feature type="domain" description="Aminotransferase class I/classII large" evidence="5">
    <location>
        <begin position="75"/>
        <end position="409"/>
    </location>
</feature>
<evidence type="ECO:0000313" key="6">
    <source>
        <dbReference type="EMBL" id="TDH35673.1"/>
    </source>
</evidence>
<proteinExistence type="predicted"/>
<dbReference type="OrthoDB" id="9804020at2"/>
<keyword evidence="2 6" id="KW-0032">Aminotransferase</keyword>
<protein>
    <submittedName>
        <fullName evidence="6">PLP-dependent aminotransferase family protein</fullName>
    </submittedName>
</protein>
<reference evidence="6 7" key="1">
    <citation type="journal article" date="2013" name="Int. J. Syst. Evol. Microbiol.">
        <title>Hoeflea suaedae sp. nov., an endophytic bacterium isolated from the root of the halophyte Suaeda maritima.</title>
        <authorList>
            <person name="Chung E.J."/>
            <person name="Park J.A."/>
            <person name="Pramanik P."/>
            <person name="Bibi F."/>
            <person name="Jeon C.O."/>
            <person name="Chung Y.R."/>
        </authorList>
    </citation>
    <scope>NUCLEOTIDE SEQUENCE [LARGE SCALE GENOMIC DNA]</scope>
    <source>
        <strain evidence="6 7">YC6898</strain>
    </source>
</reference>
<comment type="caution">
    <text evidence="6">The sequence shown here is derived from an EMBL/GenBank/DDBJ whole genome shotgun (WGS) entry which is preliminary data.</text>
</comment>
<gene>
    <name evidence="6" type="ORF">E2A64_10045</name>
</gene>
<dbReference type="Gene3D" id="3.40.640.10">
    <property type="entry name" value="Type I PLP-dependent aspartate aminotransferase-like (Major domain)"/>
    <property type="match status" value="1"/>
</dbReference>
<evidence type="ECO:0000256" key="4">
    <source>
        <dbReference type="ARBA" id="ARBA00022898"/>
    </source>
</evidence>
<dbReference type="SUPFAM" id="SSF53383">
    <property type="entry name" value="PLP-dependent transferases"/>
    <property type="match status" value="1"/>
</dbReference>
<name>A0A4R5PJ45_9HYPH</name>
<dbReference type="InterPro" id="IPR050859">
    <property type="entry name" value="Class-I_PLP-dep_aminotransf"/>
</dbReference>
<dbReference type="InterPro" id="IPR015424">
    <property type="entry name" value="PyrdxlP-dep_Trfase"/>
</dbReference>
<dbReference type="Gene3D" id="3.90.1150.10">
    <property type="entry name" value="Aspartate Aminotransferase, domain 1"/>
    <property type="match status" value="1"/>
</dbReference>
<evidence type="ECO:0000313" key="7">
    <source>
        <dbReference type="Proteomes" id="UP000295131"/>
    </source>
</evidence>
<organism evidence="6 7">
    <name type="scientific">Pseudohoeflea suaedae</name>
    <dbReference type="NCBI Taxonomy" id="877384"/>
    <lineage>
        <taxon>Bacteria</taxon>
        <taxon>Pseudomonadati</taxon>
        <taxon>Pseudomonadota</taxon>
        <taxon>Alphaproteobacteria</taxon>
        <taxon>Hyphomicrobiales</taxon>
        <taxon>Rhizobiaceae</taxon>
        <taxon>Pseudohoeflea</taxon>
    </lineage>
</organism>
<keyword evidence="4" id="KW-0663">Pyridoxal phosphate</keyword>
<keyword evidence="7" id="KW-1185">Reference proteome</keyword>
<evidence type="ECO:0000259" key="5">
    <source>
        <dbReference type="Pfam" id="PF00155"/>
    </source>
</evidence>
<dbReference type="Proteomes" id="UP000295131">
    <property type="component" value="Unassembled WGS sequence"/>
</dbReference>